<dbReference type="EMBL" id="CP019728">
    <property type="protein sequence ID" value="AQS52569.1"/>
    <property type="molecule type" value="Genomic_DNA"/>
</dbReference>
<dbReference type="InterPro" id="IPR001763">
    <property type="entry name" value="Rhodanese-like_dom"/>
</dbReference>
<dbReference type="AlphaFoldDB" id="A0A1S6IM26"/>
<organism evidence="9 10">
    <name type="scientific">Jeotgalibaca dankookensis</name>
    <dbReference type="NCBI Taxonomy" id="708126"/>
    <lineage>
        <taxon>Bacteria</taxon>
        <taxon>Bacillati</taxon>
        <taxon>Bacillota</taxon>
        <taxon>Bacilli</taxon>
        <taxon>Lactobacillales</taxon>
        <taxon>Carnobacteriaceae</taxon>
        <taxon>Jeotgalibaca</taxon>
    </lineage>
</organism>
<dbReference type="Pfam" id="PF00581">
    <property type="entry name" value="Rhodanese"/>
    <property type="match status" value="1"/>
</dbReference>
<dbReference type="KEGG" id="jda:BW727_100159"/>
<feature type="domain" description="Rhodanese" evidence="8">
    <location>
        <begin position="464"/>
        <end position="548"/>
    </location>
</feature>
<dbReference type="Gene3D" id="3.50.50.60">
    <property type="entry name" value="FAD/NAD(P)-binding domain"/>
    <property type="match status" value="2"/>
</dbReference>
<keyword evidence="7" id="KW-0676">Redox-active center</keyword>
<gene>
    <name evidence="9" type="primary">cdr_1</name>
    <name evidence="9" type="ORF">BW727_100159</name>
</gene>
<dbReference type="SUPFAM" id="SSF51905">
    <property type="entry name" value="FAD/NAD(P)-binding domain"/>
    <property type="match status" value="2"/>
</dbReference>
<dbReference type="OrthoDB" id="9800872at2"/>
<dbReference type="PROSITE" id="PS50206">
    <property type="entry name" value="RHODANESE_3"/>
    <property type="match status" value="1"/>
</dbReference>
<keyword evidence="3" id="KW-0285">Flavoprotein</keyword>
<dbReference type="SMART" id="SM00450">
    <property type="entry name" value="RHOD"/>
    <property type="match status" value="1"/>
</dbReference>
<dbReference type="GO" id="GO:0050451">
    <property type="term" value="F:CoA-disulfide reductase (NADPH) activity"/>
    <property type="evidence" value="ECO:0007669"/>
    <property type="project" value="UniProtKB-EC"/>
</dbReference>
<name>A0A1S6IM26_9LACT</name>
<evidence type="ECO:0000259" key="8">
    <source>
        <dbReference type="PROSITE" id="PS50206"/>
    </source>
</evidence>
<evidence type="ECO:0000256" key="3">
    <source>
        <dbReference type="ARBA" id="ARBA00022630"/>
    </source>
</evidence>
<reference evidence="9 10" key="1">
    <citation type="journal article" date="2014" name="Int. J. Syst. Evol. Microbiol.">
        <title>Jeotgalibaca dankookensis gen. nov., sp. nov., a member of the family Carnobacteriaceae, isolated from seujeot (Korean traditional food).</title>
        <authorList>
            <person name="Lee D.G."/>
            <person name="Trujillo M.E."/>
            <person name="Kang H."/>
            <person name="Ahn T.Y."/>
        </authorList>
    </citation>
    <scope>NUCLEOTIDE SEQUENCE [LARGE SCALE GENOMIC DNA]</scope>
    <source>
        <strain evidence="9 10">EX-07</strain>
    </source>
</reference>
<dbReference type="Gene3D" id="3.40.250.10">
    <property type="entry name" value="Rhodanese-like domain"/>
    <property type="match status" value="1"/>
</dbReference>
<comment type="similarity">
    <text evidence="2">Belongs to the class-III pyridine nucleotide-disulfide oxidoreductase family.</text>
</comment>
<dbReference type="PRINTS" id="PR00368">
    <property type="entry name" value="FADPNR"/>
</dbReference>
<comment type="cofactor">
    <cofactor evidence="1">
        <name>FAD</name>
        <dbReference type="ChEBI" id="CHEBI:57692"/>
    </cofactor>
</comment>
<evidence type="ECO:0000256" key="7">
    <source>
        <dbReference type="ARBA" id="ARBA00023284"/>
    </source>
</evidence>
<dbReference type="InterPro" id="IPR036873">
    <property type="entry name" value="Rhodanese-like_dom_sf"/>
</dbReference>
<dbReference type="Proteomes" id="UP000188993">
    <property type="component" value="Chromosome"/>
</dbReference>
<keyword evidence="10" id="KW-1185">Reference proteome</keyword>
<dbReference type="PANTHER" id="PTHR43429:SF1">
    <property type="entry name" value="NAD(P)H SULFUR OXIDOREDUCTASE (COA-DEPENDENT)"/>
    <property type="match status" value="1"/>
</dbReference>
<dbReference type="SUPFAM" id="SSF52821">
    <property type="entry name" value="Rhodanese/Cell cycle control phosphatase"/>
    <property type="match status" value="1"/>
</dbReference>
<dbReference type="RefSeq" id="WP_062467922.1">
    <property type="nucleotide sequence ID" value="NZ_BBYN01000005.1"/>
</dbReference>
<accession>A0A1S6IM26</accession>
<dbReference type="EC" id="1.8.1.14" evidence="9"/>
<dbReference type="Pfam" id="PF02852">
    <property type="entry name" value="Pyr_redox_dim"/>
    <property type="match status" value="1"/>
</dbReference>
<dbReference type="PANTHER" id="PTHR43429">
    <property type="entry name" value="PYRIDINE NUCLEOTIDE-DISULFIDE OXIDOREDUCTASE DOMAIN-CONTAINING"/>
    <property type="match status" value="1"/>
</dbReference>
<dbReference type="PRINTS" id="PR00411">
    <property type="entry name" value="PNDRDTASEI"/>
</dbReference>
<proteinExistence type="inferred from homology"/>
<dbReference type="CDD" id="cd00158">
    <property type="entry name" value="RHOD"/>
    <property type="match status" value="1"/>
</dbReference>
<evidence type="ECO:0000256" key="1">
    <source>
        <dbReference type="ARBA" id="ARBA00001974"/>
    </source>
</evidence>
<dbReference type="InterPro" id="IPR016156">
    <property type="entry name" value="FAD/NAD-linked_Rdtase_dimer_sf"/>
</dbReference>
<dbReference type="InterPro" id="IPR036188">
    <property type="entry name" value="FAD/NAD-bd_sf"/>
</dbReference>
<evidence type="ECO:0000256" key="2">
    <source>
        <dbReference type="ARBA" id="ARBA00009130"/>
    </source>
</evidence>
<dbReference type="SUPFAM" id="SSF55424">
    <property type="entry name" value="FAD/NAD-linked reductases, dimerisation (C-terminal) domain"/>
    <property type="match status" value="1"/>
</dbReference>
<sequence>MSKKVVIVGGVAGGASVAARVRRLDEKAEIVMFEKGPYVSFSNCCLPFHISGDVENSQDLVLMNPDQFDKQYNIDARVYNEVVAINREAKSVTVKNIQTGETYEEAYDILFLSPGARALRPLSIPGIMSPHVFVMKTVPDVENLMTYIEKEGVKDTVVVGGGYIGLEVAENLKYVGYNVTLVEAQDQVMATLDYDMVQMVNREMLEKGLNLVLNDSVKEIKEDRVILASGKEIPAQAVVMAIGVSPENELAKQAGLEVAEQTGAIKVNHHYLTNDPYIYAVGDAIETTCFFTGKKTQLTLAGPAQRQARAAADHAYGRTYRNTGVIGSSSVKIFDLNAANTGFNERQCQAHGIDYDFAYIIPKDKVGLMPDSENLFFKLIFAVPSGQILGAQAVGKGNVDKRIDVVATAIMMNANLEDLKELELTYSPHFSTAKDVVNHAALVALNILNGDFKKVPVTKVRELVENNEMIIDAREENEYATSHIKGAVNIPLSQFRDRLSEIPKDRPVYIHCRSSQRSYNMVRALGQLGYDHVYNMDGSFLGVSEYEYFNDVRLDRDPIVTDYNFN</sequence>
<evidence type="ECO:0000256" key="6">
    <source>
        <dbReference type="ARBA" id="ARBA00023097"/>
    </source>
</evidence>
<evidence type="ECO:0000313" key="10">
    <source>
        <dbReference type="Proteomes" id="UP000188993"/>
    </source>
</evidence>
<keyword evidence="4" id="KW-0274">FAD</keyword>
<evidence type="ECO:0000256" key="4">
    <source>
        <dbReference type="ARBA" id="ARBA00022827"/>
    </source>
</evidence>
<evidence type="ECO:0000313" key="9">
    <source>
        <dbReference type="EMBL" id="AQS52569.1"/>
    </source>
</evidence>
<dbReference type="InterPro" id="IPR004099">
    <property type="entry name" value="Pyr_nucl-diS_OxRdtase_dimer"/>
</dbReference>
<protein>
    <submittedName>
        <fullName evidence="9">Coenzyme A disulfide reductase</fullName>
        <ecNumber evidence="9">1.8.1.14</ecNumber>
    </submittedName>
</protein>
<dbReference type="STRING" id="708126.BW727_100159"/>
<dbReference type="InterPro" id="IPR023753">
    <property type="entry name" value="FAD/NAD-binding_dom"/>
</dbReference>
<keyword evidence="6" id="KW-0558">Oxidation</keyword>
<dbReference type="InterPro" id="IPR050260">
    <property type="entry name" value="FAD-bd_OxRdtase"/>
</dbReference>
<keyword evidence="5 9" id="KW-0560">Oxidoreductase</keyword>
<evidence type="ECO:0000256" key="5">
    <source>
        <dbReference type="ARBA" id="ARBA00023002"/>
    </source>
</evidence>
<dbReference type="Pfam" id="PF07992">
    <property type="entry name" value="Pyr_redox_2"/>
    <property type="match status" value="1"/>
</dbReference>